<protein>
    <submittedName>
        <fullName evidence="13">Methyl-accepting chemotaxis protein</fullName>
    </submittedName>
</protein>
<dbReference type="PANTHER" id="PTHR32089:SF112">
    <property type="entry name" value="LYSOZYME-LIKE PROTEIN-RELATED"/>
    <property type="match status" value="1"/>
</dbReference>
<comment type="caution">
    <text evidence="13">The sequence shown here is derived from an EMBL/GenBank/DDBJ whole genome shotgun (WGS) entry which is preliminary data.</text>
</comment>
<dbReference type="CDD" id="cd06225">
    <property type="entry name" value="HAMP"/>
    <property type="match status" value="1"/>
</dbReference>
<dbReference type="SUPFAM" id="SSF58104">
    <property type="entry name" value="Methyl-accepting chemotaxis protein (MCP) signaling domain"/>
    <property type="match status" value="1"/>
</dbReference>
<keyword evidence="3" id="KW-0145">Chemotaxis</keyword>
<evidence type="ECO:0000313" key="14">
    <source>
        <dbReference type="Proteomes" id="UP000810207"/>
    </source>
</evidence>
<dbReference type="PROSITE" id="PS50885">
    <property type="entry name" value="HAMP"/>
    <property type="match status" value="1"/>
</dbReference>
<dbReference type="InterPro" id="IPR033479">
    <property type="entry name" value="dCache_1"/>
</dbReference>
<dbReference type="CDD" id="cd18774">
    <property type="entry name" value="PDC2_HK_sensor"/>
    <property type="match status" value="1"/>
</dbReference>
<comment type="similarity">
    <text evidence="8">Belongs to the methyl-accepting chemotaxis (MCP) protein family.</text>
</comment>
<sequence>MYIVQMQMVQGSGEKEMGKRKGIGHKLKNMSLKIKLPFMISVLVVLVLLGATTTSYMISSDVVVKKSKDEMNVMADRLGEGLWTAMQLQQQLSHAISVHNTFKELLELRNTTDMTDEEFLSDDNPFFNKANTILTNSISETEGSKPDLFVFDKEGIMVAGTMPEVIGQSRGDREYFKESIQGKSFISDAVVSKTSKKLIIVFSEPIIDEEGNNLGVLAMSVDSSFFLGQLGDIKINGQGRVEVLSRSGIIMYDSLDPSVVGQTLEEDKDAMGIIEARATDKVKVTSMDREDTYYRINQIPGADLSVLIIDDYDDIKRPIEDMQRQMVIVILIGIALAIGVGLLISRSITRPIIRLSGLFQQLAQGNLTVKANGRYNSEFKDLAESFNGMVEQNRNLITDMNSSIHVLQASTQELEETSRQTARSIDETSATSMGIAKAMEAQSEDTEQIAGKFNSFGDKVAAMNSSAQDVKARADEIESVFHNGNEVVNELMRINEVNEREVEKISEITVKLQTSSGSISQITEAISQIAKQTNLLALNASIEASRAGEHGRGFAVVAEEIRNLAEQSSRQSKEISSIIEQNLADVAENNQSVAEIYTISSRQDELVLQTRQAFDVILEKVTVINQQIATMAGQMQEMLQNKDDVLESAHSLSASGEQVSASVEEVTATMMEQSSTVQQLANMVDTIDQLTQKLAESAARFKVE</sequence>
<feature type="domain" description="Methyl-accepting transducer" evidence="11">
    <location>
        <begin position="417"/>
        <end position="667"/>
    </location>
</feature>
<feature type="transmembrane region" description="Helical" evidence="10">
    <location>
        <begin position="326"/>
        <end position="344"/>
    </location>
</feature>
<dbReference type="SMART" id="SM00283">
    <property type="entry name" value="MA"/>
    <property type="match status" value="1"/>
</dbReference>
<keyword evidence="4 10" id="KW-0812">Transmembrane</keyword>
<name>A0ABS4RZB4_PAEXY</name>
<dbReference type="Gene3D" id="1.10.287.950">
    <property type="entry name" value="Methyl-accepting chemotaxis protein"/>
    <property type="match status" value="1"/>
</dbReference>
<dbReference type="CDD" id="cd12914">
    <property type="entry name" value="PDC1_DGC_like"/>
    <property type="match status" value="1"/>
</dbReference>
<dbReference type="Pfam" id="PF00672">
    <property type="entry name" value="HAMP"/>
    <property type="match status" value="1"/>
</dbReference>
<comment type="subcellular location">
    <subcellularLocation>
        <location evidence="1">Cell membrane</location>
        <topology evidence="1">Multi-pass membrane protein</topology>
    </subcellularLocation>
</comment>
<evidence type="ECO:0000256" key="5">
    <source>
        <dbReference type="ARBA" id="ARBA00022989"/>
    </source>
</evidence>
<keyword evidence="5 10" id="KW-1133">Transmembrane helix</keyword>
<evidence type="ECO:0000313" key="13">
    <source>
        <dbReference type="EMBL" id="MBP2248196.1"/>
    </source>
</evidence>
<dbReference type="Gene3D" id="3.30.450.20">
    <property type="entry name" value="PAS domain"/>
    <property type="match status" value="1"/>
</dbReference>
<dbReference type="Pfam" id="PF02743">
    <property type="entry name" value="dCache_1"/>
    <property type="match status" value="1"/>
</dbReference>
<evidence type="ECO:0000256" key="1">
    <source>
        <dbReference type="ARBA" id="ARBA00004651"/>
    </source>
</evidence>
<dbReference type="Gene3D" id="1.10.8.500">
    <property type="entry name" value="HAMP domain in histidine kinase"/>
    <property type="match status" value="1"/>
</dbReference>
<keyword evidence="6 10" id="KW-0472">Membrane</keyword>
<proteinExistence type="inferred from homology"/>
<organism evidence="13 14">
    <name type="scientific">Paenibacillus xylanexedens</name>
    <dbReference type="NCBI Taxonomy" id="528191"/>
    <lineage>
        <taxon>Bacteria</taxon>
        <taxon>Bacillati</taxon>
        <taxon>Bacillota</taxon>
        <taxon>Bacilli</taxon>
        <taxon>Bacillales</taxon>
        <taxon>Paenibacillaceae</taxon>
        <taxon>Paenibacillus</taxon>
    </lineage>
</organism>
<gene>
    <name evidence="13" type="ORF">J2Z28_004866</name>
</gene>
<reference evidence="13 14" key="1">
    <citation type="submission" date="2021-03" db="EMBL/GenBank/DDBJ databases">
        <title>Genomic Encyclopedia of Type Strains, Phase IV (KMG-IV): sequencing the most valuable type-strain genomes for metagenomic binning, comparative biology and taxonomic classification.</title>
        <authorList>
            <person name="Goeker M."/>
        </authorList>
    </citation>
    <scope>NUCLEOTIDE SEQUENCE [LARGE SCALE GENOMIC DNA]</scope>
    <source>
        <strain evidence="13 14">DSM 21292</strain>
    </source>
</reference>
<evidence type="ECO:0000256" key="7">
    <source>
        <dbReference type="ARBA" id="ARBA00023224"/>
    </source>
</evidence>
<keyword evidence="7 9" id="KW-0807">Transducer</keyword>
<accession>A0ABS4RZB4</accession>
<dbReference type="Proteomes" id="UP000810207">
    <property type="component" value="Unassembled WGS sequence"/>
</dbReference>
<evidence type="ECO:0000259" key="11">
    <source>
        <dbReference type="PROSITE" id="PS50111"/>
    </source>
</evidence>
<dbReference type="EMBL" id="JAGIKV010000021">
    <property type="protein sequence ID" value="MBP2248196.1"/>
    <property type="molecule type" value="Genomic_DNA"/>
</dbReference>
<dbReference type="InterPro" id="IPR004089">
    <property type="entry name" value="MCPsignal_dom"/>
</dbReference>
<dbReference type="Pfam" id="PF00015">
    <property type="entry name" value="MCPsignal"/>
    <property type="match status" value="1"/>
</dbReference>
<evidence type="ECO:0000256" key="2">
    <source>
        <dbReference type="ARBA" id="ARBA00022475"/>
    </source>
</evidence>
<evidence type="ECO:0000256" key="6">
    <source>
        <dbReference type="ARBA" id="ARBA00023136"/>
    </source>
</evidence>
<dbReference type="PROSITE" id="PS50111">
    <property type="entry name" value="CHEMOTAXIS_TRANSDUC_2"/>
    <property type="match status" value="1"/>
</dbReference>
<keyword evidence="14" id="KW-1185">Reference proteome</keyword>
<evidence type="ECO:0000256" key="3">
    <source>
        <dbReference type="ARBA" id="ARBA00022500"/>
    </source>
</evidence>
<keyword evidence="2" id="KW-1003">Cell membrane</keyword>
<dbReference type="PANTHER" id="PTHR32089">
    <property type="entry name" value="METHYL-ACCEPTING CHEMOTAXIS PROTEIN MCPB"/>
    <property type="match status" value="1"/>
</dbReference>
<evidence type="ECO:0000256" key="4">
    <source>
        <dbReference type="ARBA" id="ARBA00022692"/>
    </source>
</evidence>
<feature type="domain" description="HAMP" evidence="12">
    <location>
        <begin position="346"/>
        <end position="398"/>
    </location>
</feature>
<dbReference type="InterPro" id="IPR029151">
    <property type="entry name" value="Sensor-like_sf"/>
</dbReference>
<evidence type="ECO:0000256" key="10">
    <source>
        <dbReference type="SAM" id="Phobius"/>
    </source>
</evidence>
<evidence type="ECO:0000259" key="12">
    <source>
        <dbReference type="PROSITE" id="PS50885"/>
    </source>
</evidence>
<dbReference type="InterPro" id="IPR003660">
    <property type="entry name" value="HAMP_dom"/>
</dbReference>
<dbReference type="SMART" id="SM00304">
    <property type="entry name" value="HAMP"/>
    <property type="match status" value="1"/>
</dbReference>
<dbReference type="SUPFAM" id="SSF103190">
    <property type="entry name" value="Sensory domain-like"/>
    <property type="match status" value="1"/>
</dbReference>
<evidence type="ECO:0000256" key="8">
    <source>
        <dbReference type="ARBA" id="ARBA00029447"/>
    </source>
</evidence>
<evidence type="ECO:0000256" key="9">
    <source>
        <dbReference type="PROSITE-ProRule" id="PRU00284"/>
    </source>
</evidence>
<feature type="transmembrane region" description="Helical" evidence="10">
    <location>
        <begin position="36"/>
        <end position="58"/>
    </location>
</feature>